<dbReference type="InterPro" id="IPR025191">
    <property type="entry name" value="DUF4125"/>
</dbReference>
<protein>
    <recommendedName>
        <fullName evidence="3">DUF4125 domain-containing protein</fullName>
    </recommendedName>
</protein>
<sequence length="221" mass="25478">MNDQPTDDQSMDDARRATIEQIVAAEWDMFQHTVNEGGRASCQGNKPMFTLMRTSQFMTWPDALLTSYLQDLEAAAHDGRNLVEEKYARMMASTEPERYGRDVAPYIPTLDEARVRQQERIIARQVAWARTFMEHYPHIGANMRVLTTDQDTPEQTSYETYLRGELGTYRQHTLDLYERFVEDTARRGGNIAEETVACTMRLIGIDALDEAERDEAERAAW</sequence>
<accession>A0A2A2EHH0</accession>
<comment type="caution">
    <text evidence="1">The sequence shown here is derived from an EMBL/GenBank/DDBJ whole genome shotgun (WGS) entry which is preliminary data.</text>
</comment>
<keyword evidence="2" id="KW-1185">Reference proteome</keyword>
<dbReference type="Proteomes" id="UP000218399">
    <property type="component" value="Unassembled WGS sequence"/>
</dbReference>
<evidence type="ECO:0000313" key="1">
    <source>
        <dbReference type="EMBL" id="PAU68420.1"/>
    </source>
</evidence>
<evidence type="ECO:0000313" key="2">
    <source>
        <dbReference type="Proteomes" id="UP000218399"/>
    </source>
</evidence>
<reference evidence="1 2" key="1">
    <citation type="journal article" date="2017" name="ISME J.">
        <title>Unveiling bifidobacterial biogeography across the mammalian branch of the tree of life.</title>
        <authorList>
            <person name="Milani C."/>
            <person name="Mangifesta M."/>
            <person name="Mancabelli L."/>
            <person name="Lugli G.A."/>
            <person name="James K."/>
            <person name="Duranti S."/>
            <person name="Turroni F."/>
            <person name="Ferrario C."/>
            <person name="Ossiprandi M.C."/>
            <person name="van Sinderen D."/>
            <person name="Ventura M."/>
        </authorList>
    </citation>
    <scope>NUCLEOTIDE SEQUENCE [LARGE SCALE GENOMIC DNA]</scope>
    <source>
        <strain evidence="2">Ham19E</strain>
    </source>
</reference>
<gene>
    <name evidence="1" type="ORF">B1526_0605</name>
</gene>
<organism evidence="1 2">
    <name type="scientific">Bifidobacterium criceti</name>
    <dbReference type="NCBI Taxonomy" id="1960969"/>
    <lineage>
        <taxon>Bacteria</taxon>
        <taxon>Bacillati</taxon>
        <taxon>Actinomycetota</taxon>
        <taxon>Actinomycetes</taxon>
        <taxon>Bifidobacteriales</taxon>
        <taxon>Bifidobacteriaceae</taxon>
        <taxon>Bifidobacterium</taxon>
    </lineage>
</organism>
<dbReference type="AlphaFoldDB" id="A0A2A2EHH0"/>
<evidence type="ECO:0008006" key="3">
    <source>
        <dbReference type="Google" id="ProtNLM"/>
    </source>
</evidence>
<dbReference type="EMBL" id="MVOH01000006">
    <property type="protein sequence ID" value="PAU68420.1"/>
    <property type="molecule type" value="Genomic_DNA"/>
</dbReference>
<proteinExistence type="predicted"/>
<name>A0A2A2EHH0_9BIFI</name>
<dbReference type="Pfam" id="PF13526">
    <property type="entry name" value="DUF4125"/>
    <property type="match status" value="1"/>
</dbReference>
<dbReference type="RefSeq" id="WP_235607001.1">
    <property type="nucleotide sequence ID" value="NZ_MVOH01000006.1"/>
</dbReference>